<name>A0A518IJT0_9PLAN</name>
<proteinExistence type="predicted"/>
<dbReference type="KEGG" id="gfm:Enr17x_54320"/>
<sequence precursor="true">MWRNCGVAVFSLVLFTFSFTATYADVSFPNARKPTNEAELKYWLENMFVFHHFTVDEIQQATGLEQSDIKAALKRFDLKRELVSERKPAAPLLVKPYPGGRHPRIGFLEGAIEPQRETKISVFAPWDSASYVVLDIPEAIWSNLGLTYLAHTHVPTIWSKQNIALPPLEWTRHQCGRLSLSRTLPNGIEFGTAVEPREDAVLMEMWLKNGTKEPLSKMRVQNCAMLKMMDGFTQQNNENKLFREPYAACRSASGNHWIIMAWTPCFKAWGNQKCPCLHSDPKFPDCPPGETVRVKGWFSFYTGTDIEEEFKRIDALNWQKLPVQNSE</sequence>
<accession>A0A518IJT0</accession>
<feature type="chain" id="PRO_5021803868" evidence="1">
    <location>
        <begin position="24"/>
        <end position="327"/>
    </location>
</feature>
<dbReference type="Proteomes" id="UP000318313">
    <property type="component" value="Chromosome"/>
</dbReference>
<evidence type="ECO:0000313" key="2">
    <source>
        <dbReference type="EMBL" id="QDV53358.1"/>
    </source>
</evidence>
<evidence type="ECO:0000313" key="3">
    <source>
        <dbReference type="Proteomes" id="UP000318313"/>
    </source>
</evidence>
<dbReference type="OrthoDB" id="232833at2"/>
<protein>
    <submittedName>
        <fullName evidence="2">Uncharacterized protein</fullName>
    </submittedName>
</protein>
<keyword evidence="1" id="KW-0732">Signal</keyword>
<dbReference type="AlphaFoldDB" id="A0A518IJT0"/>
<evidence type="ECO:0000256" key="1">
    <source>
        <dbReference type="SAM" id="SignalP"/>
    </source>
</evidence>
<organism evidence="2 3">
    <name type="scientific">Gimesia fumaroli</name>
    <dbReference type="NCBI Taxonomy" id="2527976"/>
    <lineage>
        <taxon>Bacteria</taxon>
        <taxon>Pseudomonadati</taxon>
        <taxon>Planctomycetota</taxon>
        <taxon>Planctomycetia</taxon>
        <taxon>Planctomycetales</taxon>
        <taxon>Planctomycetaceae</taxon>
        <taxon>Gimesia</taxon>
    </lineage>
</organism>
<keyword evidence="3" id="KW-1185">Reference proteome</keyword>
<gene>
    <name evidence="2" type="ORF">Enr17x_54320</name>
</gene>
<reference evidence="2 3" key="1">
    <citation type="submission" date="2019-03" db="EMBL/GenBank/DDBJ databases">
        <title>Deep-cultivation of Planctomycetes and their phenomic and genomic characterization uncovers novel biology.</title>
        <authorList>
            <person name="Wiegand S."/>
            <person name="Jogler M."/>
            <person name="Boedeker C."/>
            <person name="Pinto D."/>
            <person name="Vollmers J."/>
            <person name="Rivas-Marin E."/>
            <person name="Kohn T."/>
            <person name="Peeters S.H."/>
            <person name="Heuer A."/>
            <person name="Rast P."/>
            <person name="Oberbeckmann S."/>
            <person name="Bunk B."/>
            <person name="Jeske O."/>
            <person name="Meyerdierks A."/>
            <person name="Storesund J.E."/>
            <person name="Kallscheuer N."/>
            <person name="Luecker S."/>
            <person name="Lage O.M."/>
            <person name="Pohl T."/>
            <person name="Merkel B.J."/>
            <person name="Hornburger P."/>
            <person name="Mueller R.-W."/>
            <person name="Bruemmer F."/>
            <person name="Labrenz M."/>
            <person name="Spormann A.M."/>
            <person name="Op den Camp H."/>
            <person name="Overmann J."/>
            <person name="Amann R."/>
            <person name="Jetten M.S.M."/>
            <person name="Mascher T."/>
            <person name="Medema M.H."/>
            <person name="Devos D.P."/>
            <person name="Kaster A.-K."/>
            <person name="Ovreas L."/>
            <person name="Rohde M."/>
            <person name="Galperin M.Y."/>
            <person name="Jogler C."/>
        </authorList>
    </citation>
    <scope>NUCLEOTIDE SEQUENCE [LARGE SCALE GENOMIC DNA]</scope>
    <source>
        <strain evidence="2 3">Enr17</strain>
    </source>
</reference>
<dbReference type="RefSeq" id="WP_145312825.1">
    <property type="nucleotide sequence ID" value="NZ_CP037452.1"/>
</dbReference>
<feature type="signal peptide" evidence="1">
    <location>
        <begin position="1"/>
        <end position="23"/>
    </location>
</feature>
<dbReference type="EMBL" id="CP037452">
    <property type="protein sequence ID" value="QDV53358.1"/>
    <property type="molecule type" value="Genomic_DNA"/>
</dbReference>